<dbReference type="InterPro" id="IPR016186">
    <property type="entry name" value="C-type_lectin-like/link_sf"/>
</dbReference>
<accession>A0ABM7UFS7</accession>
<name>A0ABM7UFS7_9LEPT</name>
<evidence type="ECO:0000313" key="3">
    <source>
        <dbReference type="Proteomes" id="UP000245263"/>
    </source>
</evidence>
<dbReference type="EMBL" id="AP025028">
    <property type="protein sequence ID" value="BDA77430.1"/>
    <property type="molecule type" value="Genomic_DNA"/>
</dbReference>
<dbReference type="InterPro" id="IPR011448">
    <property type="entry name" value="DUF1554"/>
</dbReference>
<evidence type="ECO:0000259" key="1">
    <source>
        <dbReference type="Pfam" id="PF07588"/>
    </source>
</evidence>
<feature type="domain" description="DUF1554" evidence="1">
    <location>
        <begin position="1"/>
        <end position="56"/>
    </location>
</feature>
<evidence type="ECO:0000313" key="2">
    <source>
        <dbReference type="EMBL" id="BDA77430.1"/>
    </source>
</evidence>
<dbReference type="Gene3D" id="3.10.100.10">
    <property type="entry name" value="Mannose-Binding Protein A, subunit A"/>
    <property type="match status" value="1"/>
</dbReference>
<keyword evidence="3" id="KW-1185">Reference proteome</keyword>
<protein>
    <recommendedName>
        <fullName evidence="1">DUF1554 domain-containing protein</fullName>
    </recommendedName>
</protein>
<reference evidence="2 3" key="1">
    <citation type="submission" date="2021-08" db="EMBL/GenBank/DDBJ databases">
        <title>Complete genome sequence of Leptospira kobayashii strain E30.</title>
        <authorList>
            <person name="Nakao R."/>
            <person name="Nakamura S."/>
            <person name="Masuzawa T."/>
            <person name="Koizumi N."/>
        </authorList>
    </citation>
    <scope>NUCLEOTIDE SEQUENCE [LARGE SCALE GENOMIC DNA]</scope>
    <source>
        <strain evidence="2 3">E30</strain>
    </source>
</reference>
<dbReference type="Pfam" id="PF07588">
    <property type="entry name" value="DUF1554"/>
    <property type="match status" value="1"/>
</dbReference>
<organism evidence="2 3">
    <name type="scientific">Leptospira kobayashii</name>
    <dbReference type="NCBI Taxonomy" id="1917830"/>
    <lineage>
        <taxon>Bacteria</taxon>
        <taxon>Pseudomonadati</taxon>
        <taxon>Spirochaetota</taxon>
        <taxon>Spirochaetia</taxon>
        <taxon>Leptospirales</taxon>
        <taxon>Leptospiraceae</taxon>
        <taxon>Leptospira</taxon>
    </lineage>
</organism>
<dbReference type="Proteomes" id="UP000245263">
    <property type="component" value="Chromosome 1"/>
</dbReference>
<proteinExistence type="predicted"/>
<gene>
    <name evidence="2" type="ORF">LPTSP3_g03600</name>
</gene>
<sequence length="81" mass="8326">MSTNPNGIFVFGTFTNSIGATGDLTWTGLNADWTTSGGCGTDWNNTVSTGKYGVDNAVDSTVLNGGNINCSNAGRLSCVQQ</sequence>